<dbReference type="RefSeq" id="WP_305790482.1">
    <property type="nucleotide sequence ID" value="NZ_BFBR01000015.1"/>
</dbReference>
<dbReference type="InterPro" id="IPR036291">
    <property type="entry name" value="NAD(P)-bd_dom_sf"/>
</dbReference>
<dbReference type="PANTHER" id="PTHR42760">
    <property type="entry name" value="SHORT-CHAIN DEHYDROGENASES/REDUCTASES FAMILY MEMBER"/>
    <property type="match status" value="1"/>
</dbReference>
<gene>
    <name evidence="9" type="primary">kduD</name>
    <name evidence="9" type="ORF">PbB2_03161</name>
</gene>
<dbReference type="EC" id="1.1.1.127" evidence="5"/>
<proteinExistence type="inferred from homology"/>
<dbReference type="GO" id="GO:0047001">
    <property type="term" value="F:2-dehydro-3-deoxy-D-gluconate 5-dehydrogenase activity"/>
    <property type="evidence" value="ECO:0007669"/>
    <property type="project" value="UniProtKB-EC"/>
</dbReference>
<comment type="similarity">
    <text evidence="1">Belongs to the short-chain dehydrogenases/reductases (SDR) family.</text>
</comment>
<dbReference type="InterPro" id="IPR011286">
    <property type="entry name" value="2-deoxy-D-gluc_3_DH"/>
</dbReference>
<evidence type="ECO:0000256" key="8">
    <source>
        <dbReference type="ARBA" id="ARBA00079135"/>
    </source>
</evidence>
<keyword evidence="10" id="KW-1185">Reference proteome</keyword>
<dbReference type="EMBL" id="BFBR01000015">
    <property type="protein sequence ID" value="GBF59461.1"/>
    <property type="molecule type" value="Genomic_DNA"/>
</dbReference>
<dbReference type="FunFam" id="3.40.50.720:FF:000081">
    <property type="entry name" value="2-deoxy-D-gluconate 3-dehydrogenase"/>
    <property type="match status" value="1"/>
</dbReference>
<reference evidence="9 10" key="1">
    <citation type="journal article" date="2018" name="Genome Announc.">
        <title>Draft Genome Sequence of "Candidatus Phycosocius bacilliformis," an Alphaproteobacterial Ectosymbiont of the Hydrocarbon-Producing Green Alga Botryococcus braunii.</title>
        <authorList>
            <person name="Tanabe Y."/>
            <person name="Yamaguchi H."/>
            <person name="Watanabe M.M."/>
        </authorList>
    </citation>
    <scope>NUCLEOTIDE SEQUENCE [LARGE SCALE GENOMIC DNA]</scope>
    <source>
        <strain evidence="9 10">BOTRYCO-2</strain>
    </source>
</reference>
<dbReference type="Pfam" id="PF13561">
    <property type="entry name" value="adh_short_C2"/>
    <property type="match status" value="1"/>
</dbReference>
<evidence type="ECO:0000256" key="5">
    <source>
        <dbReference type="ARBA" id="ARBA00066584"/>
    </source>
</evidence>
<dbReference type="NCBIfam" id="TIGR01832">
    <property type="entry name" value="kduD"/>
    <property type="match status" value="1"/>
</dbReference>
<evidence type="ECO:0000313" key="9">
    <source>
        <dbReference type="EMBL" id="GBF59461.1"/>
    </source>
</evidence>
<evidence type="ECO:0000256" key="2">
    <source>
        <dbReference type="ARBA" id="ARBA00023002"/>
    </source>
</evidence>
<dbReference type="AlphaFoldDB" id="A0A2P2EEH5"/>
<dbReference type="InterPro" id="IPR002347">
    <property type="entry name" value="SDR_fam"/>
</dbReference>
<dbReference type="GO" id="GO:0008678">
    <property type="term" value="F:2-deoxy-D-gluconate 3-dehydrogenase activity"/>
    <property type="evidence" value="ECO:0007669"/>
    <property type="project" value="InterPro"/>
</dbReference>
<dbReference type="Proteomes" id="UP000245086">
    <property type="component" value="Unassembled WGS sequence"/>
</dbReference>
<comment type="caution">
    <text evidence="9">The sequence shown here is derived from an EMBL/GenBank/DDBJ whole genome shotgun (WGS) entry which is preliminary data.</text>
</comment>
<protein>
    <recommendedName>
        <fullName evidence="6">2-dehydro-3-deoxy-D-gluconate 5-dehydrogenase</fullName>
        <ecNumber evidence="5">1.1.1.127</ecNumber>
    </recommendedName>
    <alternativeName>
        <fullName evidence="7">2-keto-3-deoxygluconate 5-dehydrogenase</fullName>
    </alternativeName>
    <alternativeName>
        <fullName evidence="8">2-keto-3-deoxygluconate oxidoreductase</fullName>
    </alternativeName>
</protein>
<dbReference type="PANTHER" id="PTHR42760:SF5">
    <property type="entry name" value="2-DEHYDRO-3-DEOXY-D-GLUCONATE 5-DEHYDROGENASE"/>
    <property type="match status" value="1"/>
</dbReference>
<dbReference type="GO" id="GO:0051287">
    <property type="term" value="F:NAD binding"/>
    <property type="evidence" value="ECO:0007669"/>
    <property type="project" value="InterPro"/>
</dbReference>
<keyword evidence="2 9" id="KW-0560">Oxidoreductase</keyword>
<evidence type="ECO:0000256" key="1">
    <source>
        <dbReference type="ARBA" id="ARBA00006484"/>
    </source>
</evidence>
<dbReference type="Gene3D" id="3.40.50.720">
    <property type="entry name" value="NAD(P)-binding Rossmann-like Domain"/>
    <property type="match status" value="1"/>
</dbReference>
<dbReference type="PRINTS" id="PR00081">
    <property type="entry name" value="GDHRDH"/>
</dbReference>
<dbReference type="PROSITE" id="PS00061">
    <property type="entry name" value="ADH_SHORT"/>
    <property type="match status" value="1"/>
</dbReference>
<name>A0A2P2EEH5_9PROT</name>
<comment type="catalytic activity">
    <reaction evidence="4">
        <text>2-dehydro-3-deoxy-D-gluconate + NAD(+) = 3-deoxy-D-glycero-2,5-hexodiulosonate + NADH + H(+)</text>
        <dbReference type="Rhea" id="RHEA:24232"/>
        <dbReference type="ChEBI" id="CHEBI:15378"/>
        <dbReference type="ChEBI" id="CHEBI:29071"/>
        <dbReference type="ChEBI" id="CHEBI:57540"/>
        <dbReference type="ChEBI" id="CHEBI:57945"/>
        <dbReference type="ChEBI" id="CHEBI:57990"/>
        <dbReference type="EC" id="1.1.1.127"/>
    </reaction>
</comment>
<dbReference type="PRINTS" id="PR00080">
    <property type="entry name" value="SDRFAMILY"/>
</dbReference>
<organism evidence="9 10">
    <name type="scientific">Candidatus Phycosocius bacilliformis</name>
    <dbReference type="NCBI Taxonomy" id="1445552"/>
    <lineage>
        <taxon>Bacteria</taxon>
        <taxon>Pseudomonadati</taxon>
        <taxon>Pseudomonadota</taxon>
        <taxon>Alphaproteobacteria</taxon>
        <taxon>Caulobacterales</taxon>
        <taxon>Caulobacterales incertae sedis</taxon>
        <taxon>Candidatus Phycosocius</taxon>
    </lineage>
</organism>
<evidence type="ECO:0000256" key="6">
    <source>
        <dbReference type="ARBA" id="ARBA00071389"/>
    </source>
</evidence>
<sequence>MILSSFSLAGKVALVTGANTGLGQGIALALAEAGADIAAAGIVPAEETGEKVRALGRRFLNIEANLISIEPVERIVSETVAGLGGLDILVNNAGLIRRQDAVDFTEKDWDDVMNVNIKSAFFMCQAAGRVMIPQGAGKIINIASMLSFQGGIRVPSYTASKSGIAGITRLLACEWAGKGLNINAIAPGYMATDNTAQLRADENRSAEILGRIPAGRWGEPADLGGAAVFLASRAADYLNGAVIPVDGGWLAR</sequence>
<dbReference type="SUPFAM" id="SSF51735">
    <property type="entry name" value="NAD(P)-binding Rossmann-fold domains"/>
    <property type="match status" value="1"/>
</dbReference>
<evidence type="ECO:0000256" key="3">
    <source>
        <dbReference type="ARBA" id="ARBA00023027"/>
    </source>
</evidence>
<accession>A0A2P2EEH5</accession>
<keyword evidence="3" id="KW-0520">NAD</keyword>
<evidence type="ECO:0000256" key="4">
    <source>
        <dbReference type="ARBA" id="ARBA00051099"/>
    </source>
</evidence>
<dbReference type="InterPro" id="IPR020904">
    <property type="entry name" value="Sc_DH/Rdtase_CS"/>
</dbReference>
<evidence type="ECO:0000313" key="10">
    <source>
        <dbReference type="Proteomes" id="UP000245086"/>
    </source>
</evidence>
<evidence type="ECO:0000256" key="7">
    <source>
        <dbReference type="ARBA" id="ARBA00075624"/>
    </source>
</evidence>